<keyword evidence="1" id="KW-1133">Transmembrane helix</keyword>
<feature type="transmembrane region" description="Helical" evidence="1">
    <location>
        <begin position="30"/>
        <end position="52"/>
    </location>
</feature>
<dbReference type="Proteomes" id="UP000186607">
    <property type="component" value="Unassembled WGS sequence"/>
</dbReference>
<sequence>MRPVTTLSSVSLWRGISGTLKTNLRPSHAVWALASLLALGLSALPVVVASAVQDDYFHNAEHMMMAVAGLMLGVPLSGIYQRLVNLTVSHLSPRVGREVLQTRTRAVHWGVLLTVMVLDLFSMSRMVDAYVDVHPLAHAAEHVIIYGLYALFGGALFSLMASRPLAWLITFIYLVMLLMYLADENNVMNIQF</sequence>
<dbReference type="OrthoDB" id="75178at2"/>
<gene>
    <name evidence="2" type="ORF">BOO71_0012526</name>
</gene>
<dbReference type="EMBL" id="MSTI01000151">
    <property type="protein sequence ID" value="OLV16226.1"/>
    <property type="molecule type" value="Genomic_DNA"/>
</dbReference>
<protein>
    <submittedName>
        <fullName evidence="2">Uncharacterized protein</fullName>
    </submittedName>
</protein>
<evidence type="ECO:0000256" key="1">
    <source>
        <dbReference type="SAM" id="Phobius"/>
    </source>
</evidence>
<keyword evidence="3" id="KW-1185">Reference proteome</keyword>
<proteinExistence type="predicted"/>
<dbReference type="STRING" id="249408.BOO71_0012526"/>
<accession>A0A1U7NTI5</accession>
<feature type="transmembrane region" description="Helical" evidence="1">
    <location>
        <begin position="106"/>
        <end position="123"/>
    </location>
</feature>
<dbReference type="RefSeq" id="WP_075835890.1">
    <property type="nucleotide sequence ID" value="NZ_MSTI01000151.1"/>
</dbReference>
<comment type="caution">
    <text evidence="2">The sequence shown here is derived from an EMBL/GenBank/DDBJ whole genome shotgun (WGS) entry which is preliminary data.</text>
</comment>
<dbReference type="AlphaFoldDB" id="A0A1U7NTI5"/>
<organism evidence="2 3">
    <name type="scientific">Deinococcus marmoris</name>
    <dbReference type="NCBI Taxonomy" id="249408"/>
    <lineage>
        <taxon>Bacteria</taxon>
        <taxon>Thermotogati</taxon>
        <taxon>Deinococcota</taxon>
        <taxon>Deinococci</taxon>
        <taxon>Deinococcales</taxon>
        <taxon>Deinococcaceae</taxon>
        <taxon>Deinococcus</taxon>
    </lineage>
</organism>
<feature type="transmembrane region" description="Helical" evidence="1">
    <location>
        <begin position="165"/>
        <end position="182"/>
    </location>
</feature>
<name>A0A1U7NTI5_9DEIO</name>
<keyword evidence="1" id="KW-0812">Transmembrane</keyword>
<feature type="transmembrane region" description="Helical" evidence="1">
    <location>
        <begin position="64"/>
        <end position="85"/>
    </location>
</feature>
<reference evidence="2 3" key="1">
    <citation type="submission" date="2017-01" db="EMBL/GenBank/DDBJ databases">
        <title>Genome Analysis of Deinococcus marmoris KOPRI26562.</title>
        <authorList>
            <person name="Kim J.H."/>
            <person name="Oh H.-M."/>
        </authorList>
    </citation>
    <scope>NUCLEOTIDE SEQUENCE [LARGE SCALE GENOMIC DNA]</scope>
    <source>
        <strain evidence="2 3">KOPRI26562</strain>
    </source>
</reference>
<evidence type="ECO:0000313" key="2">
    <source>
        <dbReference type="EMBL" id="OLV16226.1"/>
    </source>
</evidence>
<feature type="transmembrane region" description="Helical" evidence="1">
    <location>
        <begin position="143"/>
        <end position="160"/>
    </location>
</feature>
<keyword evidence="1" id="KW-0472">Membrane</keyword>
<evidence type="ECO:0000313" key="3">
    <source>
        <dbReference type="Proteomes" id="UP000186607"/>
    </source>
</evidence>